<name>T0Z016_9ZZZZ</name>
<dbReference type="GO" id="GO:0140663">
    <property type="term" value="F:ATP-dependent FeS chaperone activity"/>
    <property type="evidence" value="ECO:0007669"/>
    <property type="project" value="InterPro"/>
</dbReference>
<dbReference type="AlphaFoldDB" id="T0Z016"/>
<evidence type="ECO:0000256" key="3">
    <source>
        <dbReference type="ARBA" id="ARBA00022840"/>
    </source>
</evidence>
<evidence type="ECO:0000256" key="2">
    <source>
        <dbReference type="ARBA" id="ARBA00022741"/>
    </source>
</evidence>
<dbReference type="GO" id="GO:0016226">
    <property type="term" value="P:iron-sulfur cluster assembly"/>
    <property type="evidence" value="ECO:0007669"/>
    <property type="project" value="InterPro"/>
</dbReference>
<sequence>TVAQLIPDAEGVIIVATPQDIALLDVRKAINFASQLKLKVLGIVENMTALFAPIAVRR</sequence>
<dbReference type="Pfam" id="PF10609">
    <property type="entry name" value="ParA"/>
    <property type="match status" value="1"/>
</dbReference>
<feature type="non-terminal residue" evidence="6">
    <location>
        <position position="1"/>
    </location>
</feature>
<keyword evidence="1" id="KW-0479">Metal-binding</keyword>
<evidence type="ECO:0000313" key="6">
    <source>
        <dbReference type="EMBL" id="EQD41301.1"/>
    </source>
</evidence>
<accession>T0Z016</accession>
<dbReference type="GO" id="GO:0051536">
    <property type="term" value="F:iron-sulfur cluster binding"/>
    <property type="evidence" value="ECO:0007669"/>
    <property type="project" value="UniProtKB-KW"/>
</dbReference>
<dbReference type="GO" id="GO:0005524">
    <property type="term" value="F:ATP binding"/>
    <property type="evidence" value="ECO:0007669"/>
    <property type="project" value="UniProtKB-KW"/>
</dbReference>
<protein>
    <submittedName>
        <fullName evidence="6">Nucleotide-binding protein</fullName>
    </submittedName>
</protein>
<dbReference type="InterPro" id="IPR027417">
    <property type="entry name" value="P-loop_NTPase"/>
</dbReference>
<dbReference type="InterPro" id="IPR019591">
    <property type="entry name" value="Mrp/NBP35_ATP-bd"/>
</dbReference>
<evidence type="ECO:0000256" key="4">
    <source>
        <dbReference type="ARBA" id="ARBA00023004"/>
    </source>
</evidence>
<evidence type="ECO:0000256" key="1">
    <source>
        <dbReference type="ARBA" id="ARBA00022723"/>
    </source>
</evidence>
<comment type="caution">
    <text evidence="6">The sequence shown here is derived from an EMBL/GenBank/DDBJ whole genome shotgun (WGS) entry which is preliminary data.</text>
</comment>
<dbReference type="GO" id="GO:0046872">
    <property type="term" value="F:metal ion binding"/>
    <property type="evidence" value="ECO:0007669"/>
    <property type="project" value="UniProtKB-KW"/>
</dbReference>
<dbReference type="InterPro" id="IPR033756">
    <property type="entry name" value="YlxH/NBP35"/>
</dbReference>
<dbReference type="SUPFAM" id="SSF52540">
    <property type="entry name" value="P-loop containing nucleoside triphosphate hydrolases"/>
    <property type="match status" value="1"/>
</dbReference>
<dbReference type="PANTHER" id="PTHR23264:SF19">
    <property type="entry name" value="CYTOSOLIC FE-S CLUSTER ASSEMBLY FACTOR NUBP2"/>
    <property type="match status" value="1"/>
</dbReference>
<proteinExistence type="predicted"/>
<dbReference type="EMBL" id="AUZY01009696">
    <property type="protein sequence ID" value="EQD41301.1"/>
    <property type="molecule type" value="Genomic_DNA"/>
</dbReference>
<keyword evidence="2" id="KW-0547">Nucleotide-binding</keyword>
<dbReference type="GO" id="GO:0005829">
    <property type="term" value="C:cytosol"/>
    <property type="evidence" value="ECO:0007669"/>
    <property type="project" value="TreeGrafter"/>
</dbReference>
<keyword evidence="4" id="KW-0408">Iron</keyword>
<dbReference type="Gene3D" id="3.40.50.300">
    <property type="entry name" value="P-loop containing nucleotide triphosphate hydrolases"/>
    <property type="match status" value="1"/>
</dbReference>
<reference evidence="6" key="1">
    <citation type="submission" date="2013-08" db="EMBL/GenBank/DDBJ databases">
        <authorList>
            <person name="Mendez C."/>
            <person name="Richter M."/>
            <person name="Ferrer M."/>
            <person name="Sanchez J."/>
        </authorList>
    </citation>
    <scope>NUCLEOTIDE SEQUENCE</scope>
</reference>
<evidence type="ECO:0000256" key="5">
    <source>
        <dbReference type="ARBA" id="ARBA00023014"/>
    </source>
</evidence>
<reference evidence="6" key="2">
    <citation type="journal article" date="2014" name="ISME J.">
        <title>Microbial stratification in low pH oxic and suboxic macroscopic growths along an acid mine drainage.</title>
        <authorList>
            <person name="Mendez-Garcia C."/>
            <person name="Mesa V."/>
            <person name="Sprenger R.R."/>
            <person name="Richter M."/>
            <person name="Diez M.S."/>
            <person name="Solano J."/>
            <person name="Bargiela R."/>
            <person name="Golyshina O.V."/>
            <person name="Manteca A."/>
            <person name="Ramos J.L."/>
            <person name="Gallego J.R."/>
            <person name="Llorente I."/>
            <person name="Martins Dos Santos V.A."/>
            <person name="Jensen O.N."/>
            <person name="Pelaez A.I."/>
            <person name="Sanchez J."/>
            <person name="Ferrer M."/>
        </authorList>
    </citation>
    <scope>NUCLEOTIDE SEQUENCE</scope>
</reference>
<dbReference type="PANTHER" id="PTHR23264">
    <property type="entry name" value="NUCLEOTIDE-BINDING PROTEIN NBP35 YEAST -RELATED"/>
    <property type="match status" value="1"/>
</dbReference>
<gene>
    <name evidence="6" type="ORF">B1B_14611</name>
</gene>
<keyword evidence="3" id="KW-0067">ATP-binding</keyword>
<organism evidence="6">
    <name type="scientific">mine drainage metagenome</name>
    <dbReference type="NCBI Taxonomy" id="410659"/>
    <lineage>
        <taxon>unclassified sequences</taxon>
        <taxon>metagenomes</taxon>
        <taxon>ecological metagenomes</taxon>
    </lineage>
</organism>
<keyword evidence="5" id="KW-0411">Iron-sulfur</keyword>